<organism evidence="1 2">
    <name type="scientific">Vagococcus penaei</name>
    <dbReference type="NCBI Taxonomy" id="633807"/>
    <lineage>
        <taxon>Bacteria</taxon>
        <taxon>Bacillati</taxon>
        <taxon>Bacillota</taxon>
        <taxon>Bacilli</taxon>
        <taxon>Lactobacillales</taxon>
        <taxon>Enterococcaceae</taxon>
        <taxon>Vagococcus</taxon>
    </lineage>
</organism>
<dbReference type="Proteomes" id="UP000188246">
    <property type="component" value="Chromosome"/>
</dbReference>
<reference evidence="1 2" key="1">
    <citation type="journal article" date="2010" name="Int. J. Syst. Evol. Microbiol.">
        <title>Vagococcus penaei sp. nov., isolated from spoilage microbiota of cooked shrimp (Penaeus vannamei).</title>
        <authorList>
            <person name="Jaffres E."/>
            <person name="Prevost H."/>
            <person name="Rossero A."/>
            <person name="Joffraud J.J."/>
            <person name="Dousset X."/>
        </authorList>
    </citation>
    <scope>NUCLEOTIDE SEQUENCE [LARGE SCALE GENOMIC DNA]</scope>
    <source>
        <strain evidence="1 2">CD276</strain>
    </source>
</reference>
<proteinExistence type="predicted"/>
<protein>
    <submittedName>
        <fullName evidence="1">Uncharacterized protein</fullName>
    </submittedName>
</protein>
<evidence type="ECO:0000313" key="2">
    <source>
        <dbReference type="Proteomes" id="UP000188246"/>
    </source>
</evidence>
<sequence>MTELESPLEIEKFIRSNGDMPKSNYFVAEKSWRPSLQLRGSGTYIWSYFSRKPYLLIFTEKELILHNYWGELKDKNRHIPLKEINNFYIEKLTPFNEYCLSFECEKSSIFILQAKKVF</sequence>
<gene>
    <name evidence="1" type="ORF">BW732_00485</name>
</gene>
<dbReference type="AlphaFoldDB" id="A0A1Q2D3A4"/>
<dbReference type="EMBL" id="CP019609">
    <property type="protein sequence ID" value="AQP52846.1"/>
    <property type="molecule type" value="Genomic_DNA"/>
</dbReference>
<evidence type="ECO:0000313" key="1">
    <source>
        <dbReference type="EMBL" id="AQP52846.1"/>
    </source>
</evidence>
<keyword evidence="2" id="KW-1185">Reference proteome</keyword>
<accession>A0A1Q2D3A4</accession>
<dbReference type="STRING" id="633807.BW732_00485"/>
<dbReference type="RefSeq" id="WP_077274951.1">
    <property type="nucleotide sequence ID" value="NZ_CP019609.1"/>
</dbReference>
<dbReference type="KEGG" id="vpi:BW732_00485"/>
<name>A0A1Q2D3A4_9ENTE</name>